<dbReference type="EMBL" id="CAIIXF020000008">
    <property type="protein sequence ID" value="CAH1792716.1"/>
    <property type="molecule type" value="Genomic_DNA"/>
</dbReference>
<feature type="domain" description="Phospholipase/carboxylesterase/thioesterase" evidence="4">
    <location>
        <begin position="16"/>
        <end position="227"/>
    </location>
</feature>
<keyword evidence="6" id="KW-1185">Reference proteome</keyword>
<dbReference type="GO" id="GO:0052689">
    <property type="term" value="F:carboxylic ester hydrolase activity"/>
    <property type="evidence" value="ECO:0007669"/>
    <property type="project" value="TreeGrafter"/>
</dbReference>
<dbReference type="InterPro" id="IPR029058">
    <property type="entry name" value="AB_hydrolase_fold"/>
</dbReference>
<gene>
    <name evidence="5" type="ORF">OFUS_LOCUS17655</name>
</gene>
<keyword evidence="3" id="KW-0378">Hydrolase</keyword>
<dbReference type="PANTHER" id="PTHR10655">
    <property type="entry name" value="LYSOPHOSPHOLIPASE-RELATED"/>
    <property type="match status" value="1"/>
</dbReference>
<evidence type="ECO:0000256" key="1">
    <source>
        <dbReference type="ARBA" id="ARBA00006499"/>
    </source>
</evidence>
<evidence type="ECO:0000256" key="2">
    <source>
        <dbReference type="ARBA" id="ARBA00012423"/>
    </source>
</evidence>
<sequence length="240" mass="26906">GMSLKHLFLLRPQIVPQTSVKHTASVIFLHGSGDSGFGVRQWVSDLIDDELTFPHIRMIYPTAPERPYTPMGGQISTVWFNRRRIAINDSEDLESTDYMCEKINELIDAVVSNGTPEERILLGGFSMGGAMALHVAYRHKRKLAGVFALSAFLNKDSAVYKSLQGQSGPLPPLFQCHGGKDPLVLEPWGEDTSKTLQSLGVQTIYRTFPNLYHQMNTREIMQLKEWIFTRLPNLDAASNS</sequence>
<comment type="caution">
    <text evidence="5">The sequence shown here is derived from an EMBL/GenBank/DDBJ whole genome shotgun (WGS) entry which is preliminary data.</text>
</comment>
<evidence type="ECO:0000313" key="5">
    <source>
        <dbReference type="EMBL" id="CAH1792716.1"/>
    </source>
</evidence>
<feature type="non-terminal residue" evidence="5">
    <location>
        <position position="240"/>
    </location>
</feature>
<dbReference type="Proteomes" id="UP000749559">
    <property type="component" value="Unassembled WGS sequence"/>
</dbReference>
<dbReference type="Gene3D" id="3.40.50.1820">
    <property type="entry name" value="alpha/beta hydrolase"/>
    <property type="match status" value="1"/>
</dbReference>
<dbReference type="OrthoDB" id="2418081at2759"/>
<dbReference type="GO" id="GO:0005737">
    <property type="term" value="C:cytoplasm"/>
    <property type="evidence" value="ECO:0007669"/>
    <property type="project" value="TreeGrafter"/>
</dbReference>
<dbReference type="AlphaFoldDB" id="A0A8S4PM70"/>
<evidence type="ECO:0000313" key="6">
    <source>
        <dbReference type="Proteomes" id="UP000749559"/>
    </source>
</evidence>
<dbReference type="SUPFAM" id="SSF53474">
    <property type="entry name" value="alpha/beta-Hydrolases"/>
    <property type="match status" value="1"/>
</dbReference>
<name>A0A8S4PM70_OWEFU</name>
<accession>A0A8S4PM70</accession>
<evidence type="ECO:0000259" key="4">
    <source>
        <dbReference type="Pfam" id="PF02230"/>
    </source>
</evidence>
<protein>
    <recommendedName>
        <fullName evidence="2">palmitoyl-protein hydrolase</fullName>
        <ecNumber evidence="2">3.1.2.22</ecNumber>
    </recommendedName>
</protein>
<dbReference type="EC" id="3.1.2.22" evidence="2"/>
<dbReference type="InterPro" id="IPR050565">
    <property type="entry name" value="LYPA1-2/EST-like"/>
</dbReference>
<evidence type="ECO:0000256" key="3">
    <source>
        <dbReference type="ARBA" id="ARBA00022801"/>
    </source>
</evidence>
<comment type="similarity">
    <text evidence="1">Belongs to the AB hydrolase superfamily. AB hydrolase 2 family.</text>
</comment>
<proteinExistence type="inferred from homology"/>
<dbReference type="GO" id="GO:0008474">
    <property type="term" value="F:palmitoyl-(protein) hydrolase activity"/>
    <property type="evidence" value="ECO:0007669"/>
    <property type="project" value="UniProtKB-EC"/>
</dbReference>
<dbReference type="InterPro" id="IPR003140">
    <property type="entry name" value="PLipase/COase/thioEstase"/>
</dbReference>
<dbReference type="Pfam" id="PF02230">
    <property type="entry name" value="Abhydrolase_2"/>
    <property type="match status" value="1"/>
</dbReference>
<dbReference type="PANTHER" id="PTHR10655:SF17">
    <property type="entry name" value="LYSOPHOSPHOLIPASE-LIKE PROTEIN 1"/>
    <property type="match status" value="1"/>
</dbReference>
<reference evidence="5" key="1">
    <citation type="submission" date="2022-03" db="EMBL/GenBank/DDBJ databases">
        <authorList>
            <person name="Martin C."/>
        </authorList>
    </citation>
    <scope>NUCLEOTIDE SEQUENCE</scope>
</reference>
<organism evidence="5 6">
    <name type="scientific">Owenia fusiformis</name>
    <name type="common">Polychaete worm</name>
    <dbReference type="NCBI Taxonomy" id="6347"/>
    <lineage>
        <taxon>Eukaryota</taxon>
        <taxon>Metazoa</taxon>
        <taxon>Spiralia</taxon>
        <taxon>Lophotrochozoa</taxon>
        <taxon>Annelida</taxon>
        <taxon>Polychaeta</taxon>
        <taxon>Sedentaria</taxon>
        <taxon>Canalipalpata</taxon>
        <taxon>Sabellida</taxon>
        <taxon>Oweniida</taxon>
        <taxon>Oweniidae</taxon>
        <taxon>Owenia</taxon>
    </lineage>
</organism>